<accession>A0AAE0L844</accession>
<dbReference type="GO" id="GO:0009011">
    <property type="term" value="F:alpha-1,4-glucan glucosyltransferase (ADP-glucose donor) activity"/>
    <property type="evidence" value="ECO:0007669"/>
    <property type="project" value="UniProtKB-EC"/>
</dbReference>
<organism evidence="3 4">
    <name type="scientific">Cymbomonas tetramitiformis</name>
    <dbReference type="NCBI Taxonomy" id="36881"/>
    <lineage>
        <taxon>Eukaryota</taxon>
        <taxon>Viridiplantae</taxon>
        <taxon>Chlorophyta</taxon>
        <taxon>Pyramimonadophyceae</taxon>
        <taxon>Pyramimonadales</taxon>
        <taxon>Pyramimonadaceae</taxon>
        <taxon>Cymbomonas</taxon>
    </lineage>
</organism>
<comment type="caution">
    <text evidence="3">The sequence shown here is derived from an EMBL/GenBank/DDBJ whole genome shotgun (WGS) entry which is preliminary data.</text>
</comment>
<dbReference type="Proteomes" id="UP001190700">
    <property type="component" value="Unassembled WGS sequence"/>
</dbReference>
<dbReference type="EMBL" id="LGRX02007335">
    <property type="protein sequence ID" value="KAK3275240.1"/>
    <property type="molecule type" value="Genomic_DNA"/>
</dbReference>
<keyword evidence="4" id="KW-1185">Reference proteome</keyword>
<sequence length="91" mass="10475">MYPSVAGPPGEHPSFWVSQALLADGVDGTNGFSFEGADEGSLNYALDRCLDAFYNDRDWFHGLQRRVMEQDWSWNKPAERYVELYHQAKKM</sequence>
<reference evidence="3 4" key="1">
    <citation type="journal article" date="2015" name="Genome Biol. Evol.">
        <title>Comparative Genomics of a Bacterivorous Green Alga Reveals Evolutionary Causalities and Consequences of Phago-Mixotrophic Mode of Nutrition.</title>
        <authorList>
            <person name="Burns J.A."/>
            <person name="Paasch A."/>
            <person name="Narechania A."/>
            <person name="Kim E."/>
        </authorList>
    </citation>
    <scope>NUCLEOTIDE SEQUENCE [LARGE SCALE GENOMIC DNA]</scope>
    <source>
        <strain evidence="3 4">PLY_AMNH</strain>
    </source>
</reference>
<gene>
    <name evidence="3" type="ORF">CYMTET_16617</name>
</gene>
<dbReference type="Gene3D" id="3.40.50.2000">
    <property type="entry name" value="Glycogen Phosphorylase B"/>
    <property type="match status" value="1"/>
</dbReference>
<dbReference type="AlphaFoldDB" id="A0AAE0L844"/>
<protein>
    <recommendedName>
        <fullName evidence="2">starch synthase</fullName>
        <ecNumber evidence="2">2.4.1.21</ecNumber>
    </recommendedName>
</protein>
<dbReference type="SUPFAM" id="SSF53756">
    <property type="entry name" value="UDP-Glycosyltransferase/glycogen phosphorylase"/>
    <property type="match status" value="1"/>
</dbReference>
<evidence type="ECO:0000313" key="3">
    <source>
        <dbReference type="EMBL" id="KAK3275240.1"/>
    </source>
</evidence>
<comment type="catalytic activity">
    <reaction evidence="1">
        <text>[(1-&gt;4)-alpha-D-glucosyl](n) + ADP-alpha-D-glucose = [(1-&gt;4)-alpha-D-glucosyl](n+1) + ADP + H(+)</text>
        <dbReference type="Rhea" id="RHEA:18189"/>
        <dbReference type="Rhea" id="RHEA-COMP:9584"/>
        <dbReference type="Rhea" id="RHEA-COMP:9587"/>
        <dbReference type="ChEBI" id="CHEBI:15378"/>
        <dbReference type="ChEBI" id="CHEBI:15444"/>
        <dbReference type="ChEBI" id="CHEBI:57498"/>
        <dbReference type="ChEBI" id="CHEBI:456216"/>
        <dbReference type="EC" id="2.4.1.21"/>
    </reaction>
</comment>
<evidence type="ECO:0000256" key="2">
    <source>
        <dbReference type="ARBA" id="ARBA00012588"/>
    </source>
</evidence>
<evidence type="ECO:0000256" key="1">
    <source>
        <dbReference type="ARBA" id="ARBA00001478"/>
    </source>
</evidence>
<dbReference type="EC" id="2.4.1.21" evidence="2"/>
<evidence type="ECO:0000313" key="4">
    <source>
        <dbReference type="Proteomes" id="UP001190700"/>
    </source>
</evidence>
<proteinExistence type="predicted"/>
<dbReference type="PANTHER" id="PTHR46083">
    <property type="match status" value="1"/>
</dbReference>
<name>A0AAE0L844_9CHLO</name>
<dbReference type="PANTHER" id="PTHR46083:SF5">
    <property type="entry name" value="STARCH SYNTHASE 3, CHLOROPLASTIC_AMYLOPLASTIC"/>
    <property type="match status" value="1"/>
</dbReference>